<dbReference type="GO" id="GO:0006637">
    <property type="term" value="P:acyl-CoA metabolic process"/>
    <property type="evidence" value="ECO:0007669"/>
    <property type="project" value="InterPro"/>
</dbReference>
<accession>A0A9P4QFA2</accession>
<proteinExistence type="inferred from homology"/>
<comment type="caution">
    <text evidence="5">The sequence shown here is derived from an EMBL/GenBank/DDBJ whole genome shotgun (WGS) entry which is preliminary data.</text>
</comment>
<dbReference type="CDD" id="cd03444">
    <property type="entry name" value="Thioesterase_II_repeat1"/>
    <property type="match status" value="1"/>
</dbReference>
<keyword evidence="2" id="KW-0378">Hydrolase</keyword>
<dbReference type="Proteomes" id="UP000799441">
    <property type="component" value="Unassembled WGS sequence"/>
</dbReference>
<dbReference type="EMBL" id="MU003775">
    <property type="protein sequence ID" value="KAF2723637.1"/>
    <property type="molecule type" value="Genomic_DNA"/>
</dbReference>
<sequence length="326" mass="36633">MQGVPPGNTYLPFEELMLLEKINVVTYRSIAPPFSPGDNAGRAYGGHVFAQAAWAASQTVASGFVLHTVTGYFLLPGSISTPFVYKIHIVRDGRGYCTRIVNVTQAEGRGVCFTCTCSFKKPEHSALDAQAKVDLWSRYGTVLKGKKPEDFPEAPGMDVPRYWRRMAATGYNDPFPGLDSRKVTMDAFNRTRSPLDKRHLLFYRIIGKAPDDTNLALCAHLYASDRNSLFIIANHFDVGDTFTQLGSLVHSVTFHAPVEALMMHAEDCSRRWFCKEDWTTRVADNRGMFHSHVWGPDGTHVATLFQDGMIRQPKDSPRIKERKERL</sequence>
<dbReference type="SUPFAM" id="SSF54637">
    <property type="entry name" value="Thioesterase/thiol ester dehydrase-isomerase"/>
    <property type="match status" value="2"/>
</dbReference>
<dbReference type="CDD" id="cd03445">
    <property type="entry name" value="Thioesterase_II_repeat2"/>
    <property type="match status" value="1"/>
</dbReference>
<evidence type="ECO:0000256" key="2">
    <source>
        <dbReference type="ARBA" id="ARBA00022801"/>
    </source>
</evidence>
<dbReference type="InterPro" id="IPR003703">
    <property type="entry name" value="Acyl_CoA_thio"/>
</dbReference>
<dbReference type="PANTHER" id="PTHR11066">
    <property type="entry name" value="ACYL-COA THIOESTERASE"/>
    <property type="match status" value="1"/>
</dbReference>
<evidence type="ECO:0000259" key="3">
    <source>
        <dbReference type="Pfam" id="PF13622"/>
    </source>
</evidence>
<dbReference type="InterPro" id="IPR049449">
    <property type="entry name" value="TesB_ACOT8-like_N"/>
</dbReference>
<dbReference type="InterPro" id="IPR042171">
    <property type="entry name" value="Acyl-CoA_hotdog"/>
</dbReference>
<evidence type="ECO:0000259" key="4">
    <source>
        <dbReference type="Pfam" id="PF20789"/>
    </source>
</evidence>
<dbReference type="OrthoDB" id="68328at2759"/>
<gene>
    <name evidence="5" type="ORF">K431DRAFT_219615</name>
</gene>
<evidence type="ECO:0000313" key="5">
    <source>
        <dbReference type="EMBL" id="KAF2723637.1"/>
    </source>
</evidence>
<name>A0A9P4QFA2_9PEZI</name>
<feature type="domain" description="Acyl-CoA thioesterase-like N-terminal HotDog" evidence="3">
    <location>
        <begin position="39"/>
        <end position="119"/>
    </location>
</feature>
<dbReference type="AlphaFoldDB" id="A0A9P4QFA2"/>
<evidence type="ECO:0000313" key="6">
    <source>
        <dbReference type="Proteomes" id="UP000799441"/>
    </source>
</evidence>
<keyword evidence="6" id="KW-1185">Reference proteome</keyword>
<dbReference type="Pfam" id="PF13622">
    <property type="entry name" value="4HBT_3"/>
    <property type="match status" value="1"/>
</dbReference>
<feature type="domain" description="Acyl-CoA thioesterase-like C-terminal" evidence="4">
    <location>
        <begin position="200"/>
        <end position="310"/>
    </location>
</feature>
<dbReference type="GO" id="GO:0005782">
    <property type="term" value="C:peroxisomal matrix"/>
    <property type="evidence" value="ECO:0007669"/>
    <property type="project" value="UniProtKB-SubCell"/>
</dbReference>
<evidence type="ECO:0000256" key="1">
    <source>
        <dbReference type="ARBA" id="ARBA00006538"/>
    </source>
</evidence>
<comment type="similarity">
    <text evidence="1">Belongs to the C/M/P thioester hydrolase family.</text>
</comment>
<dbReference type="Pfam" id="PF20789">
    <property type="entry name" value="4HBT_3C"/>
    <property type="match status" value="1"/>
</dbReference>
<dbReference type="Gene3D" id="2.40.160.210">
    <property type="entry name" value="Acyl-CoA thioesterase, double hotdog domain"/>
    <property type="match status" value="1"/>
</dbReference>
<dbReference type="InterPro" id="IPR029069">
    <property type="entry name" value="HotDog_dom_sf"/>
</dbReference>
<protein>
    <submittedName>
        <fullName evidence="5">Thioesterase/thiol ester dehydrase-isomerase</fullName>
    </submittedName>
</protein>
<reference evidence="5" key="1">
    <citation type="journal article" date="2020" name="Stud. Mycol.">
        <title>101 Dothideomycetes genomes: a test case for predicting lifestyles and emergence of pathogens.</title>
        <authorList>
            <person name="Haridas S."/>
            <person name="Albert R."/>
            <person name="Binder M."/>
            <person name="Bloem J."/>
            <person name="Labutti K."/>
            <person name="Salamov A."/>
            <person name="Andreopoulos B."/>
            <person name="Baker S."/>
            <person name="Barry K."/>
            <person name="Bills G."/>
            <person name="Bluhm B."/>
            <person name="Cannon C."/>
            <person name="Castanera R."/>
            <person name="Culley D."/>
            <person name="Daum C."/>
            <person name="Ezra D."/>
            <person name="Gonzalez J."/>
            <person name="Henrissat B."/>
            <person name="Kuo A."/>
            <person name="Liang C."/>
            <person name="Lipzen A."/>
            <person name="Lutzoni F."/>
            <person name="Magnuson J."/>
            <person name="Mondo S."/>
            <person name="Nolan M."/>
            <person name="Ohm R."/>
            <person name="Pangilinan J."/>
            <person name="Park H.-J."/>
            <person name="Ramirez L."/>
            <person name="Alfaro M."/>
            <person name="Sun H."/>
            <person name="Tritt A."/>
            <person name="Yoshinaga Y."/>
            <person name="Zwiers L.-H."/>
            <person name="Turgeon B."/>
            <person name="Goodwin S."/>
            <person name="Spatafora J."/>
            <person name="Crous P."/>
            <person name="Grigoriev I."/>
        </authorList>
    </citation>
    <scope>NUCLEOTIDE SEQUENCE</scope>
    <source>
        <strain evidence="5">CBS 116435</strain>
    </source>
</reference>
<dbReference type="GO" id="GO:0009062">
    <property type="term" value="P:fatty acid catabolic process"/>
    <property type="evidence" value="ECO:0007669"/>
    <property type="project" value="TreeGrafter"/>
</dbReference>
<dbReference type="PANTHER" id="PTHR11066:SF64">
    <property type="entry name" value="ACYL-COA THIOESTERASE (AFU_ORTHOLOGUE AFUA_1G12060)"/>
    <property type="match status" value="1"/>
</dbReference>
<dbReference type="GO" id="GO:0047617">
    <property type="term" value="F:fatty acyl-CoA hydrolase activity"/>
    <property type="evidence" value="ECO:0007669"/>
    <property type="project" value="InterPro"/>
</dbReference>
<dbReference type="InterPro" id="IPR049450">
    <property type="entry name" value="ACOT8-like_C"/>
</dbReference>
<organism evidence="5 6">
    <name type="scientific">Polychaeton citri CBS 116435</name>
    <dbReference type="NCBI Taxonomy" id="1314669"/>
    <lineage>
        <taxon>Eukaryota</taxon>
        <taxon>Fungi</taxon>
        <taxon>Dikarya</taxon>
        <taxon>Ascomycota</taxon>
        <taxon>Pezizomycotina</taxon>
        <taxon>Dothideomycetes</taxon>
        <taxon>Dothideomycetidae</taxon>
        <taxon>Capnodiales</taxon>
        <taxon>Capnodiaceae</taxon>
        <taxon>Polychaeton</taxon>
    </lineage>
</organism>